<keyword evidence="2 9" id="KW-0055">Arginine biosynthesis</keyword>
<comment type="subcellular location">
    <subcellularLocation>
        <location evidence="9">Cytoplasm</location>
    </subcellularLocation>
</comment>
<organism evidence="11 12">
    <name type="scientific">Lactococcus nasutitermitis</name>
    <dbReference type="NCBI Taxonomy" id="1652957"/>
    <lineage>
        <taxon>Bacteria</taxon>
        <taxon>Bacillati</taxon>
        <taxon>Bacillota</taxon>
        <taxon>Bacilli</taxon>
        <taxon>Lactobacillales</taxon>
        <taxon>Streptococcaceae</taxon>
        <taxon>Lactococcus</taxon>
    </lineage>
</organism>
<dbReference type="PANTHER" id="PTHR23342:SF0">
    <property type="entry name" value="N-ACETYLGLUTAMATE SYNTHASE, MITOCHONDRIAL"/>
    <property type="match status" value="1"/>
</dbReference>
<dbReference type="EMBL" id="JBHSGD010000005">
    <property type="protein sequence ID" value="MFC4652775.1"/>
    <property type="molecule type" value="Genomic_DNA"/>
</dbReference>
<dbReference type="Pfam" id="PF00696">
    <property type="entry name" value="AA_kinase"/>
    <property type="match status" value="1"/>
</dbReference>
<reference evidence="12" key="1">
    <citation type="journal article" date="2019" name="Int. J. Syst. Evol. Microbiol.">
        <title>The Global Catalogue of Microorganisms (GCM) 10K type strain sequencing project: providing services to taxonomists for standard genome sequencing and annotation.</title>
        <authorList>
            <consortium name="The Broad Institute Genomics Platform"/>
            <consortium name="The Broad Institute Genome Sequencing Center for Infectious Disease"/>
            <person name="Wu L."/>
            <person name="Ma J."/>
        </authorList>
    </citation>
    <scope>NUCLEOTIDE SEQUENCE [LARGE SCALE GENOMIC DNA]</scope>
    <source>
        <strain evidence="12">CCUG 63287</strain>
    </source>
</reference>
<sequence>MTAIRDTAQILTESLPYMLKYRDQTVVIKYGGNAMTDDSVKSSILSDVLLLKTIGIKVVLVHGGGPAINELLDKYAVKSEFIDGLRYTDENTAHLALTALAGKVNKSLVQDIIKLGGNAIGVSGIDGKMIEAEQLNPKLGYVGEITHINTEMIDRILTTDAIPVIATAGIDDAGNIYNVNADTAASRIAGALHAERFILLSDVRGLYSNFPVETSFLHETTLSEIDNLIKKDKITGGMIPKLEAIKFAMQEGLEQAVLLDGRVPNALLLELFTPEGQGTLIKKENLE</sequence>
<evidence type="ECO:0000256" key="2">
    <source>
        <dbReference type="ARBA" id="ARBA00022571"/>
    </source>
</evidence>
<feature type="binding site" evidence="9">
    <location>
        <begin position="64"/>
        <end position="65"/>
    </location>
    <ligand>
        <name>substrate</name>
    </ligand>
</feature>
<keyword evidence="6 9" id="KW-0418">Kinase</keyword>
<comment type="caution">
    <text evidence="11">The sequence shown here is derived from an EMBL/GenBank/DDBJ whole genome shotgun (WGS) entry which is preliminary data.</text>
</comment>
<evidence type="ECO:0000256" key="6">
    <source>
        <dbReference type="ARBA" id="ARBA00022777"/>
    </source>
</evidence>
<dbReference type="PRINTS" id="PR00474">
    <property type="entry name" value="GLU5KINASE"/>
</dbReference>
<comment type="similarity">
    <text evidence="9">Belongs to the acetylglutamate kinase family. ArgB subfamily.</text>
</comment>
<dbReference type="SUPFAM" id="SSF53633">
    <property type="entry name" value="Carbamate kinase-like"/>
    <property type="match status" value="1"/>
</dbReference>
<comment type="catalytic activity">
    <reaction evidence="8 9">
        <text>N-acetyl-L-glutamate + ATP = N-acetyl-L-glutamyl 5-phosphate + ADP</text>
        <dbReference type="Rhea" id="RHEA:14629"/>
        <dbReference type="ChEBI" id="CHEBI:30616"/>
        <dbReference type="ChEBI" id="CHEBI:44337"/>
        <dbReference type="ChEBI" id="CHEBI:57936"/>
        <dbReference type="ChEBI" id="CHEBI:456216"/>
        <dbReference type="EC" id="2.7.2.8"/>
    </reaction>
</comment>
<dbReference type="PANTHER" id="PTHR23342">
    <property type="entry name" value="N-ACETYLGLUTAMATE SYNTHASE"/>
    <property type="match status" value="1"/>
</dbReference>
<keyword evidence="12" id="KW-1185">Reference proteome</keyword>
<dbReference type="InterPro" id="IPR004662">
    <property type="entry name" value="AcgluKinase_fam"/>
</dbReference>
<feature type="site" description="Transition state stabilizer" evidence="9">
    <location>
        <position position="241"/>
    </location>
</feature>
<dbReference type="NCBIfam" id="TIGR00761">
    <property type="entry name" value="argB"/>
    <property type="match status" value="1"/>
</dbReference>
<comment type="pathway">
    <text evidence="1 9">Amino-acid biosynthesis; L-arginine biosynthesis; N(2)-acetyl-L-ornithine from L-glutamate: step 2/4.</text>
</comment>
<evidence type="ECO:0000256" key="8">
    <source>
        <dbReference type="ARBA" id="ARBA00048141"/>
    </source>
</evidence>
<dbReference type="EC" id="2.7.2.8" evidence="9"/>
<evidence type="ECO:0000256" key="7">
    <source>
        <dbReference type="ARBA" id="ARBA00022840"/>
    </source>
</evidence>
<dbReference type="InterPro" id="IPR001057">
    <property type="entry name" value="Glu/AcGlu_kinase"/>
</dbReference>
<gene>
    <name evidence="9 11" type="primary">argB</name>
    <name evidence="11" type="ORF">ACFO26_07615</name>
</gene>
<keyword evidence="4 9" id="KW-0808">Transferase</keyword>
<evidence type="ECO:0000256" key="9">
    <source>
        <dbReference type="HAMAP-Rule" id="MF_00082"/>
    </source>
</evidence>
<comment type="function">
    <text evidence="9">Catalyzes the ATP-dependent phosphorylation of N-acetyl-L-glutamate.</text>
</comment>
<dbReference type="InterPro" id="IPR041727">
    <property type="entry name" value="NAGK-C"/>
</dbReference>
<feature type="binding site" evidence="9">
    <location>
        <position position="86"/>
    </location>
    <ligand>
        <name>substrate</name>
    </ligand>
</feature>
<name>A0ABV9JH20_9LACT</name>
<evidence type="ECO:0000313" key="12">
    <source>
        <dbReference type="Proteomes" id="UP001595987"/>
    </source>
</evidence>
<feature type="site" description="Transition state stabilizer" evidence="9">
    <location>
        <position position="29"/>
    </location>
</feature>
<evidence type="ECO:0000256" key="5">
    <source>
        <dbReference type="ARBA" id="ARBA00022741"/>
    </source>
</evidence>
<keyword evidence="3 9" id="KW-0028">Amino-acid biosynthesis</keyword>
<accession>A0ABV9JH20</accession>
<proteinExistence type="inferred from homology"/>
<evidence type="ECO:0000256" key="3">
    <source>
        <dbReference type="ARBA" id="ARBA00022605"/>
    </source>
</evidence>
<evidence type="ECO:0000259" key="10">
    <source>
        <dbReference type="Pfam" id="PF00696"/>
    </source>
</evidence>
<feature type="domain" description="Aspartate/glutamate/uridylate kinase" evidence="10">
    <location>
        <begin position="25"/>
        <end position="253"/>
    </location>
</feature>
<protein>
    <recommendedName>
        <fullName evidence="9">Acetylglutamate kinase</fullName>
        <ecNumber evidence="9">2.7.2.8</ecNumber>
    </recommendedName>
    <alternativeName>
        <fullName evidence="9">N-acetyl-L-glutamate 5-phosphotransferase</fullName>
    </alternativeName>
    <alternativeName>
        <fullName evidence="9">NAG kinase</fullName>
        <shortName evidence="9">NAGK</shortName>
    </alternativeName>
</protein>
<dbReference type="RefSeq" id="WP_213533037.1">
    <property type="nucleotide sequence ID" value="NZ_BOVQ01000001.1"/>
</dbReference>
<evidence type="ECO:0000256" key="1">
    <source>
        <dbReference type="ARBA" id="ARBA00004828"/>
    </source>
</evidence>
<keyword evidence="9" id="KW-0963">Cytoplasm</keyword>
<dbReference type="InterPro" id="IPR037528">
    <property type="entry name" value="ArgB"/>
</dbReference>
<keyword evidence="7 9" id="KW-0067">ATP-binding</keyword>
<dbReference type="Gene3D" id="3.40.1160.10">
    <property type="entry name" value="Acetylglutamate kinase-like"/>
    <property type="match status" value="1"/>
</dbReference>
<dbReference type="GO" id="GO:0003991">
    <property type="term" value="F:acetylglutamate kinase activity"/>
    <property type="evidence" value="ECO:0007669"/>
    <property type="project" value="UniProtKB-EC"/>
</dbReference>
<evidence type="ECO:0000313" key="11">
    <source>
        <dbReference type="EMBL" id="MFC4652775.1"/>
    </source>
</evidence>
<dbReference type="InterPro" id="IPR036393">
    <property type="entry name" value="AceGlu_kinase-like_sf"/>
</dbReference>
<dbReference type="Proteomes" id="UP001595987">
    <property type="component" value="Unassembled WGS sequence"/>
</dbReference>
<keyword evidence="5 9" id="KW-0547">Nucleotide-binding</keyword>
<feature type="binding site" evidence="9">
    <location>
        <position position="178"/>
    </location>
    <ligand>
        <name>substrate</name>
    </ligand>
</feature>
<dbReference type="HAMAP" id="MF_00082">
    <property type="entry name" value="ArgB"/>
    <property type="match status" value="1"/>
</dbReference>
<dbReference type="PIRSF" id="PIRSF000728">
    <property type="entry name" value="NAGK"/>
    <property type="match status" value="1"/>
</dbReference>
<dbReference type="InterPro" id="IPR001048">
    <property type="entry name" value="Asp/Glu/Uridylate_kinase"/>
</dbReference>
<evidence type="ECO:0000256" key="4">
    <source>
        <dbReference type="ARBA" id="ARBA00022679"/>
    </source>
</evidence>
<dbReference type="CDD" id="cd04250">
    <property type="entry name" value="AAK_NAGK-C"/>
    <property type="match status" value="1"/>
</dbReference>